<sequence length="201" mass="22360">MADITDVEVKEPSDYLEVVEDIAQELLAQLTTGEDGSIIDMFQTGSFDPAQMFVFFGALESALLQFRTDKRCKTVLVHAQPSSLYGIGQVVTPVTTLLEHIGINRMDDVSNNRLEIGHIMFTGEELTYHGDDLKGRYVVVICDLLDEGSPYLEACIDICHEMKASHVVAIPMMVWNPELIDNLSVDSIKEALDNHENTIIS</sequence>
<name>A0A096AK15_9FIRM</name>
<dbReference type="EMBL" id="JRNT01000022">
    <property type="protein sequence ID" value="KGF46971.1"/>
    <property type="molecule type" value="Genomic_DNA"/>
</dbReference>
<evidence type="ECO:0008006" key="3">
    <source>
        <dbReference type="Google" id="ProtNLM"/>
    </source>
</evidence>
<protein>
    <recommendedName>
        <fullName evidence="3">Phosphoribosyltransferase domain-containing protein</fullName>
    </recommendedName>
</protein>
<evidence type="ECO:0000313" key="2">
    <source>
        <dbReference type="Proteomes" id="UP000029628"/>
    </source>
</evidence>
<dbReference type="RefSeq" id="WP_028258101.1">
    <property type="nucleotide sequence ID" value="NZ_JRNT01000022.1"/>
</dbReference>
<dbReference type="Proteomes" id="UP000029628">
    <property type="component" value="Unassembled WGS sequence"/>
</dbReference>
<comment type="caution">
    <text evidence="1">The sequence shown here is derived from an EMBL/GenBank/DDBJ whole genome shotgun (WGS) entry which is preliminary data.</text>
</comment>
<organism evidence="1 2">
    <name type="scientific">Veillonella montpellierensis DNF00314</name>
    <dbReference type="NCBI Taxonomy" id="1401067"/>
    <lineage>
        <taxon>Bacteria</taxon>
        <taxon>Bacillati</taxon>
        <taxon>Bacillota</taxon>
        <taxon>Negativicutes</taxon>
        <taxon>Veillonellales</taxon>
        <taxon>Veillonellaceae</taxon>
        <taxon>Veillonella</taxon>
    </lineage>
</organism>
<proteinExistence type="predicted"/>
<evidence type="ECO:0000313" key="1">
    <source>
        <dbReference type="EMBL" id="KGF46971.1"/>
    </source>
</evidence>
<accession>A0A096AK15</accession>
<gene>
    <name evidence="1" type="ORF">HMPREF0872_06270</name>
</gene>
<dbReference type="AlphaFoldDB" id="A0A096AK15"/>
<keyword evidence="2" id="KW-1185">Reference proteome</keyword>
<reference evidence="1 2" key="1">
    <citation type="submission" date="2014-07" db="EMBL/GenBank/DDBJ databases">
        <authorList>
            <person name="McCorrison J."/>
            <person name="Sanka R."/>
            <person name="Torralba M."/>
            <person name="Gillis M."/>
            <person name="Haft D.H."/>
            <person name="Methe B."/>
            <person name="Sutton G."/>
            <person name="Nelson K.E."/>
        </authorList>
    </citation>
    <scope>NUCLEOTIDE SEQUENCE [LARGE SCALE GENOMIC DNA]</scope>
    <source>
        <strain evidence="1 2">DNF00314</strain>
    </source>
</reference>